<dbReference type="InterPro" id="IPR036291">
    <property type="entry name" value="NAD(P)-bd_dom_sf"/>
</dbReference>
<evidence type="ECO:0000256" key="1">
    <source>
        <dbReference type="RuleBase" id="RU363097"/>
    </source>
</evidence>
<keyword evidence="1" id="KW-0444">Lipid biosynthesis</keyword>
<dbReference type="GO" id="GO:0005777">
    <property type="term" value="C:peroxisome"/>
    <property type="evidence" value="ECO:0007669"/>
    <property type="project" value="TreeGrafter"/>
</dbReference>
<proteinExistence type="inferred from homology"/>
<keyword evidence="1" id="KW-0443">Lipid metabolism</keyword>
<feature type="domain" description="Thioester reductase (TE)" evidence="2">
    <location>
        <begin position="20"/>
        <end position="126"/>
    </location>
</feature>
<evidence type="ECO:0000259" key="2">
    <source>
        <dbReference type="Pfam" id="PF07993"/>
    </source>
</evidence>
<dbReference type="EMBL" id="OD000300">
    <property type="protein sequence ID" value="CAD7396894.1"/>
    <property type="molecule type" value="Genomic_DNA"/>
</dbReference>
<gene>
    <name evidence="3" type="ORF">TPSB3V08_LOCUS888</name>
</gene>
<organism evidence="3">
    <name type="scientific">Timema poppense</name>
    <name type="common">Walking stick</name>
    <dbReference type="NCBI Taxonomy" id="170557"/>
    <lineage>
        <taxon>Eukaryota</taxon>
        <taxon>Metazoa</taxon>
        <taxon>Ecdysozoa</taxon>
        <taxon>Arthropoda</taxon>
        <taxon>Hexapoda</taxon>
        <taxon>Insecta</taxon>
        <taxon>Pterygota</taxon>
        <taxon>Neoptera</taxon>
        <taxon>Polyneoptera</taxon>
        <taxon>Phasmatodea</taxon>
        <taxon>Timematodea</taxon>
        <taxon>Timematoidea</taxon>
        <taxon>Timematidae</taxon>
        <taxon>Timema</taxon>
    </lineage>
</organism>
<keyword evidence="1" id="KW-0521">NADP</keyword>
<comment type="catalytic activity">
    <reaction evidence="1">
        <text>a long-chain fatty acyl-CoA + 2 NADPH + 2 H(+) = a long-chain primary fatty alcohol + 2 NADP(+) + CoA</text>
        <dbReference type="Rhea" id="RHEA:52716"/>
        <dbReference type="ChEBI" id="CHEBI:15378"/>
        <dbReference type="ChEBI" id="CHEBI:57287"/>
        <dbReference type="ChEBI" id="CHEBI:57783"/>
        <dbReference type="ChEBI" id="CHEBI:58349"/>
        <dbReference type="ChEBI" id="CHEBI:77396"/>
        <dbReference type="ChEBI" id="CHEBI:83139"/>
        <dbReference type="EC" id="1.2.1.84"/>
    </reaction>
</comment>
<dbReference type="PANTHER" id="PTHR11011">
    <property type="entry name" value="MALE STERILITY PROTEIN 2-RELATED"/>
    <property type="match status" value="1"/>
</dbReference>
<dbReference type="GO" id="GO:0080019">
    <property type="term" value="F:alcohol-forming very long-chain fatty acyl-CoA reductase activity"/>
    <property type="evidence" value="ECO:0007669"/>
    <property type="project" value="InterPro"/>
</dbReference>
<dbReference type="Gene3D" id="3.40.50.720">
    <property type="entry name" value="NAD(P)-binding Rossmann-like Domain"/>
    <property type="match status" value="1"/>
</dbReference>
<dbReference type="InterPro" id="IPR026055">
    <property type="entry name" value="FAR"/>
</dbReference>
<dbReference type="SUPFAM" id="SSF51735">
    <property type="entry name" value="NAD(P)-binding Rossmann-fold domains"/>
    <property type="match status" value="1"/>
</dbReference>
<accession>A0A7R9CJA9</accession>
<dbReference type="PANTHER" id="PTHR11011:SF116">
    <property type="entry name" value="FATTY ACYL-COA REDUCTASE CG5065-RELATED"/>
    <property type="match status" value="1"/>
</dbReference>
<name>A0A7R9CJA9_TIMPO</name>
<protein>
    <recommendedName>
        <fullName evidence="1">Fatty acyl-CoA reductase</fullName>
        <ecNumber evidence="1">1.2.1.84</ecNumber>
    </recommendedName>
</protein>
<evidence type="ECO:0000313" key="3">
    <source>
        <dbReference type="EMBL" id="CAD7396894.1"/>
    </source>
</evidence>
<reference evidence="3" key="1">
    <citation type="submission" date="2020-11" db="EMBL/GenBank/DDBJ databases">
        <authorList>
            <person name="Tran Van P."/>
        </authorList>
    </citation>
    <scope>NUCLEOTIDE SEQUENCE</scope>
</reference>
<keyword evidence="1" id="KW-0560">Oxidoreductase</keyword>
<dbReference type="GO" id="GO:0035336">
    <property type="term" value="P:long-chain fatty-acyl-CoA metabolic process"/>
    <property type="evidence" value="ECO:0007669"/>
    <property type="project" value="TreeGrafter"/>
</dbReference>
<sequence>MYMSRDTHSPNKSAILFYHLSSPQLFDWLRKEHPEALNKLVPIRGDITCPELGISVTDQKILAENVSVVFHSAATVKFDEALKLSVAMNIMGTKRLVQLCHKMVKLEEPSFTTGDYHTSDLDDRLTASDYHTSDLDDRLTASDYHTSDLDDSLTTGDYHTSNLDDSLTTTNQRFGNCFIFEGRLITRK</sequence>
<comment type="similarity">
    <text evidence="1">Belongs to the fatty acyl-CoA reductase family.</text>
</comment>
<dbReference type="GO" id="GO:0102965">
    <property type="term" value="F:alcohol-forming long-chain fatty acyl-CoA reductase activity"/>
    <property type="evidence" value="ECO:0007669"/>
    <property type="project" value="UniProtKB-EC"/>
</dbReference>
<dbReference type="AlphaFoldDB" id="A0A7R9CJA9"/>
<comment type="function">
    <text evidence="1">Catalyzes the reduction of fatty acyl-CoA to fatty alcohols.</text>
</comment>
<dbReference type="EC" id="1.2.1.84" evidence="1"/>
<dbReference type="InterPro" id="IPR013120">
    <property type="entry name" value="FAR_NAD-bd"/>
</dbReference>
<dbReference type="Pfam" id="PF07993">
    <property type="entry name" value="NAD_binding_4"/>
    <property type="match status" value="1"/>
</dbReference>